<sequence>MAGQTSARTLVPNGGECNAPSRPFGGVSALLRTKSLINRYMENPSENHLLAAKRIFRYLKGTADLGIMHKAEVKSSLFGITNNDYVGDFEYRKSTSGYDEFWSCIMVIKETTDRDIVIHRS</sequence>
<evidence type="ECO:0000313" key="1">
    <source>
        <dbReference type="EMBL" id="KAG8489433.1"/>
    </source>
</evidence>
<dbReference type="PANTHER" id="PTHR11439">
    <property type="entry name" value="GAG-POL-RELATED RETROTRANSPOSON"/>
    <property type="match status" value="1"/>
</dbReference>
<dbReference type="PANTHER" id="PTHR11439:SF517">
    <property type="entry name" value="CYSTEINE-RICH RLK (RECEPTOR-LIKE PROTEIN KINASE) 8"/>
    <property type="match status" value="1"/>
</dbReference>
<dbReference type="Proteomes" id="UP000701853">
    <property type="component" value="Chromosome 7"/>
</dbReference>
<protein>
    <recommendedName>
        <fullName evidence="3">Reverse transcriptase Ty1/copia-type domain-containing protein</fullName>
    </recommendedName>
</protein>
<gene>
    <name evidence="1" type="ORF">CXB51_017857</name>
</gene>
<evidence type="ECO:0000313" key="2">
    <source>
        <dbReference type="Proteomes" id="UP000701853"/>
    </source>
</evidence>
<dbReference type="AlphaFoldDB" id="A0A8J5YT17"/>
<evidence type="ECO:0008006" key="3">
    <source>
        <dbReference type="Google" id="ProtNLM"/>
    </source>
</evidence>
<dbReference type="OrthoDB" id="1711328at2759"/>
<name>A0A8J5YT17_9ROSI</name>
<dbReference type="EMBL" id="JAHUZN010000007">
    <property type="protein sequence ID" value="KAG8489433.1"/>
    <property type="molecule type" value="Genomic_DNA"/>
</dbReference>
<comment type="caution">
    <text evidence="1">The sequence shown here is derived from an EMBL/GenBank/DDBJ whole genome shotgun (WGS) entry which is preliminary data.</text>
</comment>
<keyword evidence="2" id="KW-1185">Reference proteome</keyword>
<accession>A0A8J5YT17</accession>
<proteinExistence type="predicted"/>
<reference evidence="1 2" key="1">
    <citation type="journal article" date="2021" name="bioRxiv">
        <title>The Gossypium anomalum genome as a resource for cotton improvement and evolutionary analysis of hybrid incompatibility.</title>
        <authorList>
            <person name="Grover C.E."/>
            <person name="Yuan D."/>
            <person name="Arick M.A."/>
            <person name="Miller E.R."/>
            <person name="Hu G."/>
            <person name="Peterson D.G."/>
            <person name="Wendel J.F."/>
            <person name="Udall J.A."/>
        </authorList>
    </citation>
    <scope>NUCLEOTIDE SEQUENCE [LARGE SCALE GENOMIC DNA]</scope>
    <source>
        <strain evidence="1">JFW-Udall</strain>
        <tissue evidence="1">Leaf</tissue>
    </source>
</reference>
<organism evidence="1 2">
    <name type="scientific">Gossypium anomalum</name>
    <dbReference type="NCBI Taxonomy" id="47600"/>
    <lineage>
        <taxon>Eukaryota</taxon>
        <taxon>Viridiplantae</taxon>
        <taxon>Streptophyta</taxon>
        <taxon>Embryophyta</taxon>
        <taxon>Tracheophyta</taxon>
        <taxon>Spermatophyta</taxon>
        <taxon>Magnoliopsida</taxon>
        <taxon>eudicotyledons</taxon>
        <taxon>Gunneridae</taxon>
        <taxon>Pentapetalae</taxon>
        <taxon>rosids</taxon>
        <taxon>malvids</taxon>
        <taxon>Malvales</taxon>
        <taxon>Malvaceae</taxon>
        <taxon>Malvoideae</taxon>
        <taxon>Gossypium</taxon>
    </lineage>
</organism>